<keyword evidence="3" id="KW-1185">Reference proteome</keyword>
<accession>A0A1X6NT27</accession>
<evidence type="ECO:0000313" key="2">
    <source>
        <dbReference type="EMBL" id="OSX71748.1"/>
    </source>
</evidence>
<feature type="compositionally biased region" description="Low complexity" evidence="1">
    <location>
        <begin position="382"/>
        <end position="396"/>
    </location>
</feature>
<dbReference type="EMBL" id="KV919110">
    <property type="protein sequence ID" value="OSX71748.1"/>
    <property type="molecule type" value="Genomic_DNA"/>
</dbReference>
<sequence length="607" mass="62202">MATERGLGWTGGGAASAPPSSPPPRVPPVDADDAARDGRRAPCGRRPRASARGSPPRAPPAARSAAGCEGRRAAAARAPPAPHARPTGALSLGHGVRGGSRARIGPRQSAQRLRGRKPAQAEPSTGRPGGCSDGPHTRASPEEPAAGCSSTTGGVTDSLISRDCRATPHGVGTAGTCRPQGRRRRRQWRPPAARRCAGAAWRRSRGVAGVANAAAARVAARGGDPNRRRRPAPRIRRPRPASTASHGPGHPPLTVSPVAARVVVPRVARSRFIRPPRGPPRYRRAEPPPHFRAAEAGEPLPRRRPRNGGGGGERGGRLGREGLPRRRARRNGRERRLQPRIRVGLAHGEAAEGGGDAAAAAAADAAAAVGATPAAVTAAAAATAGGRRGNSSGRTGRSPRHASTAGGGAPRMAPPNGVADDAHEAAAAALPASATPRPPGCGTPRAPSGGRLRRRRWWRASAMPAATPASSSRGAPTPRQMARASGGKGWSTPSVAWRSVSGGSGGMVGGGAGVGVWEEQHRSTVAVGENRVRREQWKERGEGVVVRRRPPAPDPTPRGRSGARRRRHAPPACRPNRGDASPSRGLDTDGGPALPRSTRGGGGSTPP</sequence>
<dbReference type="AlphaFoldDB" id="A0A1X6NT27"/>
<protein>
    <submittedName>
        <fullName evidence="2">Uncharacterized protein</fullName>
    </submittedName>
</protein>
<feature type="region of interest" description="Disordered" evidence="1">
    <location>
        <begin position="216"/>
        <end position="343"/>
    </location>
</feature>
<proteinExistence type="predicted"/>
<evidence type="ECO:0000256" key="1">
    <source>
        <dbReference type="SAM" id="MobiDB-lite"/>
    </source>
</evidence>
<feature type="region of interest" description="Disordered" evidence="1">
    <location>
        <begin position="382"/>
        <end position="607"/>
    </location>
</feature>
<feature type="compositionally biased region" description="Low complexity" evidence="1">
    <location>
        <begin position="189"/>
        <end position="202"/>
    </location>
</feature>
<feature type="compositionally biased region" description="Low complexity" evidence="1">
    <location>
        <begin position="50"/>
        <end position="89"/>
    </location>
</feature>
<feature type="compositionally biased region" description="Gly residues" evidence="1">
    <location>
        <begin position="502"/>
        <end position="514"/>
    </location>
</feature>
<feature type="compositionally biased region" description="Basic and acidic residues" evidence="1">
    <location>
        <begin position="283"/>
        <end position="295"/>
    </location>
</feature>
<gene>
    <name evidence="2" type="ORF">BU14_0504s0001</name>
</gene>
<dbReference type="Proteomes" id="UP000218209">
    <property type="component" value="Unassembled WGS sequence"/>
</dbReference>
<feature type="compositionally biased region" description="Low complexity" evidence="1">
    <location>
        <begin position="459"/>
        <end position="472"/>
    </location>
</feature>
<evidence type="ECO:0000313" key="3">
    <source>
        <dbReference type="Proteomes" id="UP000218209"/>
    </source>
</evidence>
<feature type="compositionally biased region" description="Basic and acidic residues" evidence="1">
    <location>
        <begin position="530"/>
        <end position="542"/>
    </location>
</feature>
<reference evidence="2 3" key="1">
    <citation type="submission" date="2017-03" db="EMBL/GenBank/DDBJ databases">
        <title>WGS assembly of Porphyra umbilicalis.</title>
        <authorList>
            <person name="Brawley S.H."/>
            <person name="Blouin N.A."/>
            <person name="Ficko-Blean E."/>
            <person name="Wheeler G.L."/>
            <person name="Lohr M."/>
            <person name="Goodson H.V."/>
            <person name="Jenkins J.W."/>
            <person name="Blaby-Haas C.E."/>
            <person name="Helliwell K.E."/>
            <person name="Chan C."/>
            <person name="Marriage T."/>
            <person name="Bhattacharya D."/>
            <person name="Klein A.S."/>
            <person name="Badis Y."/>
            <person name="Brodie J."/>
            <person name="Cao Y."/>
            <person name="Collen J."/>
            <person name="Dittami S.M."/>
            <person name="Gachon C.M."/>
            <person name="Green B.R."/>
            <person name="Karpowicz S."/>
            <person name="Kim J.W."/>
            <person name="Kudahl U."/>
            <person name="Lin S."/>
            <person name="Michel G."/>
            <person name="Mittag M."/>
            <person name="Olson B.J."/>
            <person name="Pangilinan J."/>
            <person name="Peng Y."/>
            <person name="Qiu H."/>
            <person name="Shu S."/>
            <person name="Singer J.T."/>
            <person name="Smith A.G."/>
            <person name="Sprecher B.N."/>
            <person name="Wagner V."/>
            <person name="Wang W."/>
            <person name="Wang Z.-Y."/>
            <person name="Yan J."/>
            <person name="Yarish C."/>
            <person name="Zoeuner-Riek S."/>
            <person name="Zhuang Y."/>
            <person name="Zou Y."/>
            <person name="Lindquist E.A."/>
            <person name="Grimwood J."/>
            <person name="Barry K."/>
            <person name="Rokhsar D.S."/>
            <person name="Schmutz J."/>
            <person name="Stiller J.W."/>
            <person name="Grossman A.R."/>
            <person name="Prochnik S.E."/>
        </authorList>
    </citation>
    <scope>NUCLEOTIDE SEQUENCE [LARGE SCALE GENOMIC DNA]</scope>
    <source>
        <strain evidence="2">4086291</strain>
    </source>
</reference>
<feature type="compositionally biased region" description="Low complexity" evidence="1">
    <location>
        <begin position="425"/>
        <end position="435"/>
    </location>
</feature>
<organism evidence="2 3">
    <name type="scientific">Porphyra umbilicalis</name>
    <name type="common">Purple laver</name>
    <name type="synonym">Red alga</name>
    <dbReference type="NCBI Taxonomy" id="2786"/>
    <lineage>
        <taxon>Eukaryota</taxon>
        <taxon>Rhodophyta</taxon>
        <taxon>Bangiophyceae</taxon>
        <taxon>Bangiales</taxon>
        <taxon>Bangiaceae</taxon>
        <taxon>Porphyra</taxon>
    </lineage>
</organism>
<feature type="compositionally biased region" description="Basic and acidic residues" evidence="1">
    <location>
        <begin position="314"/>
        <end position="324"/>
    </location>
</feature>
<feature type="compositionally biased region" description="Polar residues" evidence="1">
    <location>
        <begin position="148"/>
        <end position="159"/>
    </location>
</feature>
<name>A0A1X6NT27_PORUM</name>
<feature type="compositionally biased region" description="Basic residues" evidence="1">
    <location>
        <begin position="227"/>
        <end position="239"/>
    </location>
</feature>
<feature type="region of interest" description="Disordered" evidence="1">
    <location>
        <begin position="1"/>
        <end position="202"/>
    </location>
</feature>
<feature type="compositionally biased region" description="Low complexity" evidence="1">
    <location>
        <begin position="255"/>
        <end position="267"/>
    </location>
</feature>